<name>A0A1F4UAY8_UNCW3</name>
<dbReference type="InterPro" id="IPR018163">
    <property type="entry name" value="Thr/Ala-tRNA-synth_IIc_edit"/>
</dbReference>
<dbReference type="Proteomes" id="UP000177025">
    <property type="component" value="Unassembled WGS sequence"/>
</dbReference>
<dbReference type="PANTHER" id="PTHR10285">
    <property type="entry name" value="URIDINE KINASE"/>
    <property type="match status" value="1"/>
</dbReference>
<dbReference type="InterPro" id="IPR006083">
    <property type="entry name" value="PRK/URK"/>
</dbReference>
<comment type="caution">
    <text evidence="2">The sequence shown here is derived from an EMBL/GenBank/DDBJ whole genome shotgun (WGS) entry which is preliminary data.</text>
</comment>
<dbReference type="InterPro" id="IPR003593">
    <property type="entry name" value="AAA+_ATPase"/>
</dbReference>
<dbReference type="Gene3D" id="3.30.980.10">
    <property type="entry name" value="Threonyl-trna Synthetase, Chain A, domain 2"/>
    <property type="match status" value="1"/>
</dbReference>
<dbReference type="AlphaFoldDB" id="A0A1F4UAY8"/>
<dbReference type="InterPro" id="IPR027417">
    <property type="entry name" value="P-loop_NTPase"/>
</dbReference>
<reference evidence="2 3" key="1">
    <citation type="journal article" date="2016" name="Nat. Commun.">
        <title>Thousands of microbial genomes shed light on interconnected biogeochemical processes in an aquifer system.</title>
        <authorList>
            <person name="Anantharaman K."/>
            <person name="Brown C.T."/>
            <person name="Hug L.A."/>
            <person name="Sharon I."/>
            <person name="Castelle C.J."/>
            <person name="Probst A.J."/>
            <person name="Thomas B.C."/>
            <person name="Singh A."/>
            <person name="Wilkins M.J."/>
            <person name="Karaoz U."/>
            <person name="Brodie E.L."/>
            <person name="Williams K.H."/>
            <person name="Hubbard S.S."/>
            <person name="Banfield J.F."/>
        </authorList>
    </citation>
    <scope>NUCLEOTIDE SEQUENCE [LARGE SCALE GENOMIC DNA]</scope>
</reference>
<dbReference type="SMART" id="SM00382">
    <property type="entry name" value="AAA"/>
    <property type="match status" value="1"/>
</dbReference>
<evidence type="ECO:0000259" key="1">
    <source>
        <dbReference type="SMART" id="SM00382"/>
    </source>
</evidence>
<dbReference type="SUPFAM" id="SSF55186">
    <property type="entry name" value="ThrRS/AlaRS common domain"/>
    <property type="match status" value="1"/>
</dbReference>
<evidence type="ECO:0000313" key="3">
    <source>
        <dbReference type="Proteomes" id="UP000177025"/>
    </source>
</evidence>
<dbReference type="GO" id="GO:0005524">
    <property type="term" value="F:ATP binding"/>
    <property type="evidence" value="ECO:0007669"/>
    <property type="project" value="InterPro"/>
</dbReference>
<evidence type="ECO:0000313" key="2">
    <source>
        <dbReference type="EMBL" id="OGC42136.1"/>
    </source>
</evidence>
<dbReference type="Pfam" id="PF00485">
    <property type="entry name" value="PRK"/>
    <property type="match status" value="1"/>
</dbReference>
<gene>
    <name evidence="2" type="ORF">A2Y85_02895</name>
</gene>
<feature type="domain" description="AAA+ ATPase" evidence="1">
    <location>
        <begin position="229"/>
        <end position="389"/>
    </location>
</feature>
<sequence>MKNLAHDIDDLTRLNIWRQYQSTLSLILYAALIKFSPQQRLRIENSMSHGFYCLTGSPLSKKDLIQLLRAMQQIIDADLPIKQPTYNKNDAIKLFKRNRQLDKVNLLKNCRVKNIKVSSLGQINDFFLMPPFDSTGKAPNFYLKRFTPGFIMVFPTWQNLGLMPPFKPQPRLAKIFNEYEEWSAILQVSDLSQLNQAIRSGMGPQIIKISEALHEKKIVYIADRITREQKKLILIAGPSSAGKTTFTKRLAIQMMVNGIRPHVISADDYFLPHSKTPRGPHGKMDFETINAVDIALLNNQLRRMLDGRTVETPIFNFITGRRNKGRKVRLEKNDIILLEGIHCLNEKLTYSIDRNKKLKIYISALTQLNIDDHNRVSTTDTRMLRRIIRDTLYRGYDIIGVLNQWGQVRRGEEKNIYPFQEESDEMFNSALVYEPAIMKKYVVPILRRVKKPPSVMEETNRLIRLLDFFPDLEERDIPSNSILREFIGGSSFVY</sequence>
<dbReference type="GO" id="GO:0016301">
    <property type="term" value="F:kinase activity"/>
    <property type="evidence" value="ECO:0007669"/>
    <property type="project" value="InterPro"/>
</dbReference>
<dbReference type="EMBL" id="MEUM01000081">
    <property type="protein sequence ID" value="OGC42136.1"/>
    <property type="molecule type" value="Genomic_DNA"/>
</dbReference>
<accession>A0A1F4UAY8</accession>
<proteinExistence type="predicted"/>
<protein>
    <recommendedName>
        <fullName evidence="1">AAA+ ATPase domain-containing protein</fullName>
    </recommendedName>
</protein>
<dbReference type="CDD" id="cd02028">
    <property type="entry name" value="UMPK_like"/>
    <property type="match status" value="1"/>
</dbReference>
<dbReference type="Gene3D" id="3.40.50.300">
    <property type="entry name" value="P-loop containing nucleotide triphosphate hydrolases"/>
    <property type="match status" value="1"/>
</dbReference>
<organism evidence="2 3">
    <name type="scientific">candidate division WOR-3 bacterium RBG_13_43_14</name>
    <dbReference type="NCBI Taxonomy" id="1802590"/>
    <lineage>
        <taxon>Bacteria</taxon>
        <taxon>Bacteria division WOR-3</taxon>
    </lineage>
</organism>
<dbReference type="SUPFAM" id="SSF52540">
    <property type="entry name" value="P-loop containing nucleoside triphosphate hydrolases"/>
    <property type="match status" value="1"/>
</dbReference>